<sequence length="284" mass="30442">MNSALPLDHLVINTRFGTDAAARLFAALGFTLTPQGRHAFGSVNHLMVFQDDYLELIGLPTDGGTLRQEILDNPAGIDGLVYKPASADTVHAALTRAGAAVAPLHAFTRPLELDGVQHEASFRTVRYQPGAFEAGRVYYCQHLTPELVWRPEWQTHANGVRGLAGLTLVSARAQADAQAYAQAAFGQVHLDGRGFSIPSPGFSVDLLDADAYAQRYGDLACDALGRDSFFGAIGLRAGNPDALDRHVAALGDDLRAQPWQRDGVSGLAVALPGLNTLLDFVYEH</sequence>
<keyword evidence="3" id="KW-1185">Reference proteome</keyword>
<proteinExistence type="predicted"/>
<dbReference type="PANTHER" id="PTHR40265:SF1">
    <property type="entry name" value="GLYOXALASE-LIKE DOMAIN-CONTAINING PROTEIN"/>
    <property type="match status" value="1"/>
</dbReference>
<gene>
    <name evidence="2" type="ORF">CLM73_20655</name>
</gene>
<reference evidence="2 3" key="1">
    <citation type="submission" date="2017-09" db="EMBL/GenBank/DDBJ databases">
        <title>Genomic, metabolic, and phenotypic characteristics of bacterial isolates from the natural microbiome of the model nematode Caenorhabditis elegans.</title>
        <authorList>
            <person name="Zimmermann J."/>
            <person name="Obeng N."/>
            <person name="Yang W."/>
            <person name="Obeng O."/>
            <person name="Kissoyan K."/>
            <person name="Pees B."/>
            <person name="Dirksen P."/>
            <person name="Hoppner M."/>
            <person name="Franke A."/>
            <person name="Rosenstiel P."/>
            <person name="Leippe M."/>
            <person name="Dierking K."/>
            <person name="Kaleta C."/>
            <person name="Schulenburg H."/>
        </authorList>
    </citation>
    <scope>NUCLEOTIDE SEQUENCE [LARGE SCALE GENOMIC DNA]</scope>
    <source>
        <strain evidence="2 3">MYb73</strain>
    </source>
</reference>
<evidence type="ECO:0000313" key="2">
    <source>
        <dbReference type="EMBL" id="AVJ29324.1"/>
    </source>
</evidence>
<dbReference type="InterPro" id="IPR025870">
    <property type="entry name" value="Glyoxalase-like_dom"/>
</dbReference>
<protein>
    <recommendedName>
        <fullName evidence="1">Glyoxalase-like domain-containing protein</fullName>
    </recommendedName>
</protein>
<dbReference type="OrthoDB" id="9812467at2"/>
<accession>A0A2S0IBG5</accession>
<dbReference type="InterPro" id="IPR029068">
    <property type="entry name" value="Glyas_Bleomycin-R_OHBP_Dase"/>
</dbReference>
<dbReference type="PANTHER" id="PTHR40265">
    <property type="entry name" value="BLL2707 PROTEIN"/>
    <property type="match status" value="1"/>
</dbReference>
<dbReference type="SUPFAM" id="SSF54593">
    <property type="entry name" value="Glyoxalase/Bleomycin resistance protein/Dihydroxybiphenyl dioxygenase"/>
    <property type="match status" value="1"/>
</dbReference>
<feature type="domain" description="Glyoxalase-like" evidence="1">
    <location>
        <begin position="7"/>
        <end position="182"/>
    </location>
</feature>
<evidence type="ECO:0000313" key="3">
    <source>
        <dbReference type="Proteomes" id="UP000239477"/>
    </source>
</evidence>
<organism evidence="2 3">
    <name type="scientific">Achromobacter spanius</name>
    <dbReference type="NCBI Taxonomy" id="217203"/>
    <lineage>
        <taxon>Bacteria</taxon>
        <taxon>Pseudomonadati</taxon>
        <taxon>Pseudomonadota</taxon>
        <taxon>Betaproteobacteria</taxon>
        <taxon>Burkholderiales</taxon>
        <taxon>Alcaligenaceae</taxon>
        <taxon>Achromobacter</taxon>
    </lineage>
</organism>
<dbReference type="Pfam" id="PF13468">
    <property type="entry name" value="Glyoxalase_3"/>
    <property type="match status" value="1"/>
</dbReference>
<evidence type="ECO:0000259" key="1">
    <source>
        <dbReference type="Pfam" id="PF13468"/>
    </source>
</evidence>
<dbReference type="AlphaFoldDB" id="A0A2S0IBG5"/>
<dbReference type="RefSeq" id="WP_105240037.1">
    <property type="nucleotide sequence ID" value="NZ_CP023270.1"/>
</dbReference>
<dbReference type="Gene3D" id="3.10.180.10">
    <property type="entry name" value="2,3-Dihydroxybiphenyl 1,2-Dioxygenase, domain 1"/>
    <property type="match status" value="1"/>
</dbReference>
<dbReference type="Proteomes" id="UP000239477">
    <property type="component" value="Chromosome"/>
</dbReference>
<name>A0A2S0IBG5_9BURK</name>
<dbReference type="EMBL" id="CP023270">
    <property type="protein sequence ID" value="AVJ29324.1"/>
    <property type="molecule type" value="Genomic_DNA"/>
</dbReference>